<evidence type="ECO:0000313" key="2">
    <source>
        <dbReference type="EMBL" id="GLK55295.1"/>
    </source>
</evidence>
<feature type="domain" description="Putative restriction endonuclease" evidence="1">
    <location>
        <begin position="11"/>
        <end position="172"/>
    </location>
</feature>
<comment type="caution">
    <text evidence="2">The sequence shown here is derived from an EMBL/GenBank/DDBJ whole genome shotgun (WGS) entry which is preliminary data.</text>
</comment>
<gene>
    <name evidence="2" type="ORF">GCM10008170_13140</name>
    <name evidence="3" type="ORF">JOD31_000215</name>
</gene>
<reference evidence="3 4" key="2">
    <citation type="submission" date="2021-01" db="EMBL/GenBank/DDBJ databases">
        <title>Genomic Encyclopedia of Type Strains, Phase IV (KMG-IV): sequencing the most valuable type-strain genomes for metagenomic binning, comparative biology and taxonomic classification.</title>
        <authorList>
            <person name="Goeker M."/>
        </authorList>
    </citation>
    <scope>NUCLEOTIDE SEQUENCE [LARGE SCALE GENOMIC DNA]</scope>
    <source>
        <strain evidence="3 4">DSM 6130</strain>
    </source>
</reference>
<dbReference type="EMBL" id="BSFF01000002">
    <property type="protein sequence ID" value="GLK55295.1"/>
    <property type="molecule type" value="Genomic_DNA"/>
</dbReference>
<dbReference type="AlphaFoldDB" id="A0A9W6IU16"/>
<dbReference type="PANTHER" id="PTHR34107:SF4">
    <property type="entry name" value="SLL1222 PROTEIN"/>
    <property type="match status" value="1"/>
</dbReference>
<dbReference type="Proteomes" id="UP000758856">
    <property type="component" value="Unassembled WGS sequence"/>
</dbReference>
<evidence type="ECO:0000313" key="4">
    <source>
        <dbReference type="Proteomes" id="UP000758856"/>
    </source>
</evidence>
<dbReference type="Pfam" id="PF05685">
    <property type="entry name" value="Uma2"/>
    <property type="match status" value="1"/>
</dbReference>
<dbReference type="Gene3D" id="3.90.1570.10">
    <property type="entry name" value="tt1808, chain A"/>
    <property type="match status" value="1"/>
</dbReference>
<keyword evidence="2" id="KW-0378">Hydrolase</keyword>
<reference evidence="2" key="3">
    <citation type="submission" date="2023-01" db="EMBL/GenBank/DDBJ databases">
        <authorList>
            <person name="Sun Q."/>
            <person name="Evtushenko L."/>
        </authorList>
    </citation>
    <scope>NUCLEOTIDE SEQUENCE</scope>
    <source>
        <strain evidence="2">VKM B-1606</strain>
    </source>
</reference>
<sequence>MNADPARRRATYADLEAVDPRLVAEIVDGALETHPRPSPRHGLAANAMGYELTGPFQSGRGGPGGWMFIVEPELHLGANVVVPDLAGWRRERLPREPETAYIEIPPDWACEILSPSTERLDRGPKRRIYADAGVGHLWLLDPTARLLEVFANVAGQWLLLATVEPGEEVRAAPFDAVGFPLDALFPFDAPSPDTKPSEEA</sequence>
<keyword evidence="2" id="KW-0255">Endonuclease</keyword>
<dbReference type="InterPro" id="IPR011335">
    <property type="entry name" value="Restrct_endonuc-II-like"/>
</dbReference>
<dbReference type="PANTHER" id="PTHR34107">
    <property type="entry name" value="SLL0198 PROTEIN-RELATED"/>
    <property type="match status" value="1"/>
</dbReference>
<dbReference type="GO" id="GO:0004519">
    <property type="term" value="F:endonuclease activity"/>
    <property type="evidence" value="ECO:0007669"/>
    <property type="project" value="UniProtKB-KW"/>
</dbReference>
<evidence type="ECO:0000259" key="1">
    <source>
        <dbReference type="Pfam" id="PF05685"/>
    </source>
</evidence>
<reference evidence="2" key="1">
    <citation type="journal article" date="2014" name="Int. J. Syst. Evol. Microbiol.">
        <title>Complete genome sequence of Corynebacterium casei LMG S-19264T (=DSM 44701T), isolated from a smear-ripened cheese.</title>
        <authorList>
            <consortium name="US DOE Joint Genome Institute (JGI-PGF)"/>
            <person name="Walter F."/>
            <person name="Albersmeier A."/>
            <person name="Kalinowski J."/>
            <person name="Ruckert C."/>
        </authorList>
    </citation>
    <scope>NUCLEOTIDE SEQUENCE</scope>
    <source>
        <strain evidence="2">VKM B-1606</strain>
    </source>
</reference>
<protein>
    <submittedName>
        <fullName evidence="2">Restriction endonuclease</fullName>
    </submittedName>
    <submittedName>
        <fullName evidence="3">Uma2 family endonuclease</fullName>
    </submittedName>
</protein>
<evidence type="ECO:0000313" key="3">
    <source>
        <dbReference type="EMBL" id="MBM7850003.1"/>
    </source>
</evidence>
<evidence type="ECO:0000313" key="5">
    <source>
        <dbReference type="Proteomes" id="UP001143400"/>
    </source>
</evidence>
<dbReference type="InterPro" id="IPR012296">
    <property type="entry name" value="Nuclease_put_TT1808"/>
</dbReference>
<keyword evidence="4" id="KW-1185">Reference proteome</keyword>
<dbReference type="EMBL" id="JAFBCY010000001">
    <property type="protein sequence ID" value="MBM7850003.1"/>
    <property type="molecule type" value="Genomic_DNA"/>
</dbReference>
<dbReference type="Proteomes" id="UP001143400">
    <property type="component" value="Unassembled WGS sequence"/>
</dbReference>
<dbReference type="InterPro" id="IPR008538">
    <property type="entry name" value="Uma2"/>
</dbReference>
<name>A0A9W6IU16_9HYPH</name>
<dbReference type="SUPFAM" id="SSF52980">
    <property type="entry name" value="Restriction endonuclease-like"/>
    <property type="match status" value="1"/>
</dbReference>
<accession>A0A9W6IU16</accession>
<dbReference type="RefSeq" id="WP_204948477.1">
    <property type="nucleotide sequence ID" value="NZ_BSFF01000002.1"/>
</dbReference>
<organism evidence="2 5">
    <name type="scientific">Methylopila capsulata</name>
    <dbReference type="NCBI Taxonomy" id="61654"/>
    <lineage>
        <taxon>Bacteria</taxon>
        <taxon>Pseudomonadati</taxon>
        <taxon>Pseudomonadota</taxon>
        <taxon>Alphaproteobacteria</taxon>
        <taxon>Hyphomicrobiales</taxon>
        <taxon>Methylopilaceae</taxon>
        <taxon>Methylopila</taxon>
    </lineage>
</organism>
<keyword evidence="2" id="KW-0540">Nuclease</keyword>
<dbReference type="CDD" id="cd06260">
    <property type="entry name" value="DUF820-like"/>
    <property type="match status" value="1"/>
</dbReference>
<proteinExistence type="predicted"/>